<organism evidence="3 4">
    <name type="scientific">Athelia psychrophila</name>
    <dbReference type="NCBI Taxonomy" id="1759441"/>
    <lineage>
        <taxon>Eukaryota</taxon>
        <taxon>Fungi</taxon>
        <taxon>Dikarya</taxon>
        <taxon>Basidiomycota</taxon>
        <taxon>Agaricomycotina</taxon>
        <taxon>Agaricomycetes</taxon>
        <taxon>Agaricomycetidae</taxon>
        <taxon>Atheliales</taxon>
        <taxon>Atheliaceae</taxon>
        <taxon>Athelia</taxon>
    </lineage>
</organism>
<dbReference type="EMBL" id="KV417792">
    <property type="protein sequence ID" value="KZP06346.1"/>
    <property type="molecule type" value="Genomic_DNA"/>
</dbReference>
<sequence length="138" mass="15744">MPLYILYHDVDALTIEEKQKVAKGITNAHVQATGIAPFLVKVVLHSSAIGELYTGGEIDRKTLRLVGNVRKRTDVERKRELFRLHYENLRAVIPDPDYNIRIQLQEIDHDNITLDGAHMPEPGSEEERRLSEAGRVLH</sequence>
<gene>
    <name evidence="3" type="ORF">FIBSPDRAFT_902879</name>
</gene>
<dbReference type="Gene3D" id="3.30.429.10">
    <property type="entry name" value="Macrophage Migration Inhibitory Factor"/>
    <property type="match status" value="1"/>
</dbReference>
<feature type="region of interest" description="Disordered" evidence="1">
    <location>
        <begin position="113"/>
        <end position="138"/>
    </location>
</feature>
<protein>
    <recommendedName>
        <fullName evidence="2">Tautomerase cis-CaaD-like domain-containing protein</fullName>
    </recommendedName>
</protein>
<dbReference type="Proteomes" id="UP000076532">
    <property type="component" value="Unassembled WGS sequence"/>
</dbReference>
<name>A0A167WPW6_9AGAM</name>
<feature type="domain" description="Tautomerase cis-CaaD-like" evidence="2">
    <location>
        <begin position="1"/>
        <end position="133"/>
    </location>
</feature>
<dbReference type="AlphaFoldDB" id="A0A167WPW6"/>
<accession>A0A167WPW6</accession>
<proteinExistence type="predicted"/>
<dbReference type="OrthoDB" id="2129288at2759"/>
<evidence type="ECO:0000256" key="1">
    <source>
        <dbReference type="SAM" id="MobiDB-lite"/>
    </source>
</evidence>
<evidence type="ECO:0000313" key="3">
    <source>
        <dbReference type="EMBL" id="KZP06346.1"/>
    </source>
</evidence>
<dbReference type="InterPro" id="IPR014347">
    <property type="entry name" value="Tautomerase/MIF_sf"/>
</dbReference>
<evidence type="ECO:0000259" key="2">
    <source>
        <dbReference type="Pfam" id="PF14832"/>
    </source>
</evidence>
<dbReference type="SUPFAM" id="SSF55331">
    <property type="entry name" value="Tautomerase/MIF"/>
    <property type="match status" value="1"/>
</dbReference>
<keyword evidence="4" id="KW-1185">Reference proteome</keyword>
<dbReference type="InterPro" id="IPR028116">
    <property type="entry name" value="Cis-CaaD-like"/>
</dbReference>
<evidence type="ECO:0000313" key="4">
    <source>
        <dbReference type="Proteomes" id="UP000076532"/>
    </source>
</evidence>
<dbReference type="Pfam" id="PF14832">
    <property type="entry name" value="Tautomerase_3"/>
    <property type="match status" value="1"/>
</dbReference>
<reference evidence="3 4" key="1">
    <citation type="journal article" date="2016" name="Mol. Biol. Evol.">
        <title>Comparative Genomics of Early-Diverging Mushroom-Forming Fungi Provides Insights into the Origins of Lignocellulose Decay Capabilities.</title>
        <authorList>
            <person name="Nagy L.G."/>
            <person name="Riley R."/>
            <person name="Tritt A."/>
            <person name="Adam C."/>
            <person name="Daum C."/>
            <person name="Floudas D."/>
            <person name="Sun H."/>
            <person name="Yadav J.S."/>
            <person name="Pangilinan J."/>
            <person name="Larsson K.H."/>
            <person name="Matsuura K."/>
            <person name="Barry K."/>
            <person name="Labutti K."/>
            <person name="Kuo R."/>
            <person name="Ohm R.A."/>
            <person name="Bhattacharya S.S."/>
            <person name="Shirouzu T."/>
            <person name="Yoshinaga Y."/>
            <person name="Martin F.M."/>
            <person name="Grigoriev I.V."/>
            <person name="Hibbett D.S."/>
        </authorList>
    </citation>
    <scope>NUCLEOTIDE SEQUENCE [LARGE SCALE GENOMIC DNA]</scope>
    <source>
        <strain evidence="3 4">CBS 109695</strain>
    </source>
</reference>